<dbReference type="EMBL" id="JBHSMJ010000020">
    <property type="protein sequence ID" value="MFC5449562.1"/>
    <property type="molecule type" value="Genomic_DNA"/>
</dbReference>
<sequence>MKLAYVNQFPQKKQLAEFIQAYTSECIQSGIQLEETLHIESPQCVISVYDENELVGIGCLEQAMNIHVRPAYKEREIEITVNKLLQAESKFCVSQAK</sequence>
<evidence type="ECO:0000313" key="1">
    <source>
        <dbReference type="EMBL" id="MFC5449562.1"/>
    </source>
</evidence>
<gene>
    <name evidence="1" type="ORF">ACFPOG_14930</name>
</gene>
<keyword evidence="2" id="KW-1185">Reference proteome</keyword>
<evidence type="ECO:0000313" key="2">
    <source>
        <dbReference type="Proteomes" id="UP001596044"/>
    </source>
</evidence>
<comment type="caution">
    <text evidence="1">The sequence shown here is derived from an EMBL/GenBank/DDBJ whole genome shotgun (WGS) entry which is preliminary data.</text>
</comment>
<organism evidence="1 2">
    <name type="scientific">Paenibacillus aestuarii</name>
    <dbReference type="NCBI Taxonomy" id="516965"/>
    <lineage>
        <taxon>Bacteria</taxon>
        <taxon>Bacillati</taxon>
        <taxon>Bacillota</taxon>
        <taxon>Bacilli</taxon>
        <taxon>Bacillales</taxon>
        <taxon>Paenibacillaceae</taxon>
        <taxon>Paenibacillus</taxon>
    </lineage>
</organism>
<dbReference type="RefSeq" id="WP_270877591.1">
    <property type="nucleotide sequence ID" value="NZ_JAQFVF010000002.1"/>
</dbReference>
<reference evidence="2" key="1">
    <citation type="journal article" date="2019" name="Int. J. Syst. Evol. Microbiol.">
        <title>The Global Catalogue of Microorganisms (GCM) 10K type strain sequencing project: providing services to taxonomists for standard genome sequencing and annotation.</title>
        <authorList>
            <consortium name="The Broad Institute Genomics Platform"/>
            <consortium name="The Broad Institute Genome Sequencing Center for Infectious Disease"/>
            <person name="Wu L."/>
            <person name="Ma J."/>
        </authorList>
    </citation>
    <scope>NUCLEOTIDE SEQUENCE [LARGE SCALE GENOMIC DNA]</scope>
    <source>
        <strain evidence="2">KACC 11904</strain>
    </source>
</reference>
<evidence type="ECO:0008006" key="3">
    <source>
        <dbReference type="Google" id="ProtNLM"/>
    </source>
</evidence>
<dbReference type="Proteomes" id="UP001596044">
    <property type="component" value="Unassembled WGS sequence"/>
</dbReference>
<name>A0ABW0K984_9BACL</name>
<accession>A0ABW0K984</accession>
<protein>
    <recommendedName>
        <fullName evidence="3">GNAT family N-acetyltransferase</fullName>
    </recommendedName>
</protein>
<proteinExistence type="predicted"/>